<name>A0AAN9EA29_CROPI</name>
<gene>
    <name evidence="1" type="ORF">RIF29_35142</name>
</gene>
<reference evidence="1 2" key="1">
    <citation type="submission" date="2024-01" db="EMBL/GenBank/DDBJ databases">
        <title>The genomes of 5 underutilized Papilionoideae crops provide insights into root nodulation and disease resistanc.</title>
        <authorList>
            <person name="Yuan L."/>
        </authorList>
    </citation>
    <scope>NUCLEOTIDE SEQUENCE [LARGE SCALE GENOMIC DNA]</scope>
    <source>
        <strain evidence="1">ZHUSHIDOU_FW_LH</strain>
        <tissue evidence="1">Leaf</tissue>
    </source>
</reference>
<keyword evidence="2" id="KW-1185">Reference proteome</keyword>
<dbReference type="EMBL" id="JAYWIO010000007">
    <property type="protein sequence ID" value="KAK7251711.1"/>
    <property type="molecule type" value="Genomic_DNA"/>
</dbReference>
<proteinExistence type="predicted"/>
<organism evidence="1 2">
    <name type="scientific">Crotalaria pallida</name>
    <name type="common">Smooth rattlebox</name>
    <name type="synonym">Crotalaria striata</name>
    <dbReference type="NCBI Taxonomy" id="3830"/>
    <lineage>
        <taxon>Eukaryota</taxon>
        <taxon>Viridiplantae</taxon>
        <taxon>Streptophyta</taxon>
        <taxon>Embryophyta</taxon>
        <taxon>Tracheophyta</taxon>
        <taxon>Spermatophyta</taxon>
        <taxon>Magnoliopsida</taxon>
        <taxon>eudicotyledons</taxon>
        <taxon>Gunneridae</taxon>
        <taxon>Pentapetalae</taxon>
        <taxon>rosids</taxon>
        <taxon>fabids</taxon>
        <taxon>Fabales</taxon>
        <taxon>Fabaceae</taxon>
        <taxon>Papilionoideae</taxon>
        <taxon>50 kb inversion clade</taxon>
        <taxon>genistoids sensu lato</taxon>
        <taxon>core genistoids</taxon>
        <taxon>Crotalarieae</taxon>
        <taxon>Crotalaria</taxon>
    </lineage>
</organism>
<dbReference type="AlphaFoldDB" id="A0AAN9EA29"/>
<evidence type="ECO:0000313" key="1">
    <source>
        <dbReference type="EMBL" id="KAK7251711.1"/>
    </source>
</evidence>
<dbReference type="Proteomes" id="UP001372338">
    <property type="component" value="Unassembled WGS sequence"/>
</dbReference>
<comment type="caution">
    <text evidence="1">The sequence shown here is derived from an EMBL/GenBank/DDBJ whole genome shotgun (WGS) entry which is preliminary data.</text>
</comment>
<evidence type="ECO:0000313" key="2">
    <source>
        <dbReference type="Proteomes" id="UP001372338"/>
    </source>
</evidence>
<accession>A0AAN9EA29</accession>
<sequence>MAFNISPLSSISLEWSSWNVRVRVLQYVVVYEVHDSTPNTVLNVLFVDAQVKFLRMDEFGFCDSFPRVVGSGRRTSVEDHFMCNYPHIMLSQLSSVTEFESVSKACNAPETDAEKEESSSDCAFNAGCSVPINTCDPHHVLYNFLPTP</sequence>
<protein>
    <submittedName>
        <fullName evidence="1">Uncharacterized protein</fullName>
    </submittedName>
</protein>